<dbReference type="GO" id="GO:0008270">
    <property type="term" value="F:zinc ion binding"/>
    <property type="evidence" value="ECO:0007669"/>
    <property type="project" value="UniProtKB-KW"/>
</dbReference>
<keyword evidence="4" id="KW-0862">Zinc</keyword>
<keyword evidence="8" id="KW-1185">Reference proteome</keyword>
<gene>
    <name evidence="7" type="ORF">DIATSA_LOCUS11806</name>
</gene>
<dbReference type="PROSITE" id="PS50157">
    <property type="entry name" value="ZINC_FINGER_C2H2_2"/>
    <property type="match status" value="4"/>
</dbReference>
<dbReference type="AlphaFoldDB" id="A0A9N9RE26"/>
<dbReference type="EMBL" id="OU893337">
    <property type="protein sequence ID" value="CAG9794431.1"/>
    <property type="molecule type" value="Genomic_DNA"/>
</dbReference>
<dbReference type="InterPro" id="IPR036236">
    <property type="entry name" value="Znf_C2H2_sf"/>
</dbReference>
<proteinExistence type="predicted"/>
<dbReference type="Proteomes" id="UP001153714">
    <property type="component" value="Chromosome 6"/>
</dbReference>
<keyword evidence="2" id="KW-0677">Repeat</keyword>
<reference evidence="7" key="2">
    <citation type="submission" date="2022-10" db="EMBL/GenBank/DDBJ databases">
        <authorList>
            <consortium name="ENA_rothamsted_submissions"/>
            <consortium name="culmorum"/>
            <person name="King R."/>
        </authorList>
    </citation>
    <scope>NUCLEOTIDE SEQUENCE</scope>
</reference>
<evidence type="ECO:0000256" key="5">
    <source>
        <dbReference type="PROSITE-ProRule" id="PRU00042"/>
    </source>
</evidence>
<dbReference type="PANTHER" id="PTHR19818:SF139">
    <property type="entry name" value="PAIR-RULE PROTEIN ODD-PAIRED"/>
    <property type="match status" value="1"/>
</dbReference>
<evidence type="ECO:0000313" key="8">
    <source>
        <dbReference type="Proteomes" id="UP001153714"/>
    </source>
</evidence>
<dbReference type="PANTHER" id="PTHR19818">
    <property type="entry name" value="ZINC FINGER PROTEIN ZIC AND GLI"/>
    <property type="match status" value="1"/>
</dbReference>
<dbReference type="SUPFAM" id="SSF57667">
    <property type="entry name" value="beta-beta-alpha zinc fingers"/>
    <property type="match status" value="1"/>
</dbReference>
<keyword evidence="1" id="KW-0479">Metal-binding</keyword>
<dbReference type="Gene3D" id="3.30.160.60">
    <property type="entry name" value="Classic Zinc Finger"/>
    <property type="match status" value="3"/>
</dbReference>
<dbReference type="SMART" id="SM00355">
    <property type="entry name" value="ZnF_C2H2"/>
    <property type="match status" value="5"/>
</dbReference>
<reference evidence="7" key="1">
    <citation type="submission" date="2021-12" db="EMBL/GenBank/DDBJ databases">
        <authorList>
            <person name="King R."/>
        </authorList>
    </citation>
    <scope>NUCLEOTIDE SEQUENCE</scope>
</reference>
<dbReference type="PROSITE" id="PS00028">
    <property type="entry name" value="ZINC_FINGER_C2H2_1"/>
    <property type="match status" value="4"/>
</dbReference>
<dbReference type="InterPro" id="IPR013087">
    <property type="entry name" value="Znf_C2H2_type"/>
</dbReference>
<keyword evidence="3 5" id="KW-0863">Zinc-finger</keyword>
<accession>A0A9N9RE26</accession>
<evidence type="ECO:0000259" key="6">
    <source>
        <dbReference type="PROSITE" id="PS50157"/>
    </source>
</evidence>
<evidence type="ECO:0000256" key="4">
    <source>
        <dbReference type="ARBA" id="ARBA00022833"/>
    </source>
</evidence>
<evidence type="ECO:0000256" key="2">
    <source>
        <dbReference type="ARBA" id="ARBA00022737"/>
    </source>
</evidence>
<dbReference type="GO" id="GO:0000981">
    <property type="term" value="F:DNA-binding transcription factor activity, RNA polymerase II-specific"/>
    <property type="evidence" value="ECO:0007669"/>
    <property type="project" value="TreeGrafter"/>
</dbReference>
<dbReference type="InterPro" id="IPR050329">
    <property type="entry name" value="GLI_C2H2-zinc-finger"/>
</dbReference>
<dbReference type="GO" id="GO:0005634">
    <property type="term" value="C:nucleus"/>
    <property type="evidence" value="ECO:0007669"/>
    <property type="project" value="UniProtKB-ARBA"/>
</dbReference>
<protein>
    <recommendedName>
        <fullName evidence="6">C2H2-type domain-containing protein</fullName>
    </recommendedName>
</protein>
<dbReference type="GO" id="GO:0045944">
    <property type="term" value="P:positive regulation of transcription by RNA polymerase II"/>
    <property type="evidence" value="ECO:0007669"/>
    <property type="project" value="UniProtKB-ARBA"/>
</dbReference>
<feature type="domain" description="C2H2-type" evidence="6">
    <location>
        <begin position="679"/>
        <end position="708"/>
    </location>
</feature>
<dbReference type="GO" id="GO:0000978">
    <property type="term" value="F:RNA polymerase II cis-regulatory region sequence-specific DNA binding"/>
    <property type="evidence" value="ECO:0007669"/>
    <property type="project" value="TreeGrafter"/>
</dbReference>
<feature type="domain" description="C2H2-type" evidence="6">
    <location>
        <begin position="615"/>
        <end position="642"/>
    </location>
</feature>
<feature type="domain" description="C2H2-type" evidence="6">
    <location>
        <begin position="497"/>
        <end position="526"/>
    </location>
</feature>
<feature type="domain" description="C2H2-type" evidence="6">
    <location>
        <begin position="709"/>
        <end position="731"/>
    </location>
</feature>
<dbReference type="OrthoDB" id="654211at2759"/>
<name>A0A9N9RE26_9NEOP</name>
<evidence type="ECO:0000313" key="7">
    <source>
        <dbReference type="EMBL" id="CAG9794431.1"/>
    </source>
</evidence>
<evidence type="ECO:0000256" key="3">
    <source>
        <dbReference type="ARBA" id="ARBA00022771"/>
    </source>
</evidence>
<sequence length="768" mass="88759">MAEQPPLILCMENANGDEVALRIEPSDDFQSFLIKAKSILGFDIDLNSITRNQSVSLNDNIYRYILNAEQDSQSSVMHNFDQMLESGRDANDLVYIFDDGTQIRASQIQFDNDDPQIDITAEKIPFVKYVDDSVDDFDAENESERDIKKFNIVESPVSRWSSPNNSSSKCSFINSLPFKLVCNNTSVFEAQFTKYLESSVTKTYTTLNPVTNRNKSPRSLIKENYKSCDEKFKTGDDFTGYTREEVLNMFKDSPVASLPYENFSEKRKHVRKSDPTRTANKSWNCKPTCYEEGILIGDNENQNCFICEKFVENNNEKLYLFDNEDQRLHRSSPEKRSSRQLKIICQSCLGENFKPCRMKGPNQCLNADECLVIRNNLQYIFQKTNKRDFKSKFTSLNDHTNKDTSAKPRQEKEKVEFVKVEIGSDGEIVTKPIDNDPRSSDDVVLVKDEDRDYSSDVEIVMTPEIDDSILDNLDDADEDVKEFLGKYQYENVNSTELKCRFCERAFSDLTEIMNHLDEHKHDGEEGIVYPCPICEYDAAVKLENVKVSEVKEESITPHLVIKTEVKQEAIDSSDEGIWIVQTGDEPDDQLESLLQAAKRTRRKKTKEPTSDPQIVTCDDCNESFTSKVRLKFHMQFHSPTNMLTSDGKYKCPECEDSNFDDEGALFDHVHFRHHKRRRWQCPVRSCGKTFHLRATLTKHSRTHTDTRRYVCLTCDKRFLDKQTLDEHGVTHLQITGIFILVLILYFVDFVQVLELPTLGKFFHYFNGY</sequence>
<organism evidence="7 8">
    <name type="scientific">Diatraea saccharalis</name>
    <name type="common">sugarcane borer</name>
    <dbReference type="NCBI Taxonomy" id="40085"/>
    <lineage>
        <taxon>Eukaryota</taxon>
        <taxon>Metazoa</taxon>
        <taxon>Ecdysozoa</taxon>
        <taxon>Arthropoda</taxon>
        <taxon>Hexapoda</taxon>
        <taxon>Insecta</taxon>
        <taxon>Pterygota</taxon>
        <taxon>Neoptera</taxon>
        <taxon>Endopterygota</taxon>
        <taxon>Lepidoptera</taxon>
        <taxon>Glossata</taxon>
        <taxon>Ditrysia</taxon>
        <taxon>Pyraloidea</taxon>
        <taxon>Crambidae</taxon>
        <taxon>Crambinae</taxon>
        <taxon>Diatraea</taxon>
    </lineage>
</organism>
<evidence type="ECO:0000256" key="1">
    <source>
        <dbReference type="ARBA" id="ARBA00022723"/>
    </source>
</evidence>